<name>A0A3M7GAE5_HORWE</name>
<reference evidence="3 4" key="1">
    <citation type="journal article" date="2018" name="BMC Genomics">
        <title>Genomic evidence for intraspecific hybridization in a clonal and extremely halotolerant yeast.</title>
        <authorList>
            <person name="Gostincar C."/>
            <person name="Stajich J.E."/>
            <person name="Zupancic J."/>
            <person name="Zalar P."/>
            <person name="Gunde-Cimerman N."/>
        </authorList>
    </citation>
    <scope>NUCLEOTIDE SEQUENCE [LARGE SCALE GENOMIC DNA]</scope>
    <source>
        <strain evidence="3 4">EXF-10513</strain>
    </source>
</reference>
<dbReference type="VEuPathDB" id="FungiDB:BTJ68_05117"/>
<dbReference type="Proteomes" id="UP000269539">
    <property type="component" value="Unassembled WGS sequence"/>
</dbReference>
<evidence type="ECO:0000313" key="3">
    <source>
        <dbReference type="EMBL" id="RMY98098.1"/>
    </source>
</evidence>
<evidence type="ECO:0000256" key="2">
    <source>
        <dbReference type="SAM" id="MobiDB-lite"/>
    </source>
</evidence>
<dbReference type="EMBL" id="QWIO01000389">
    <property type="protein sequence ID" value="RMY98098.1"/>
    <property type="molecule type" value="Genomic_DNA"/>
</dbReference>
<dbReference type="VEuPathDB" id="FungiDB:BTJ68_09698"/>
<gene>
    <name evidence="3" type="ORF">D0864_04515</name>
</gene>
<feature type="compositionally biased region" description="Polar residues" evidence="2">
    <location>
        <begin position="1"/>
        <end position="13"/>
    </location>
</feature>
<evidence type="ECO:0000313" key="4">
    <source>
        <dbReference type="Proteomes" id="UP000269539"/>
    </source>
</evidence>
<keyword evidence="1" id="KW-0175">Coiled coil</keyword>
<protein>
    <submittedName>
        <fullName evidence="3">Uncharacterized protein</fullName>
    </submittedName>
</protein>
<evidence type="ECO:0000256" key="1">
    <source>
        <dbReference type="SAM" id="Coils"/>
    </source>
</evidence>
<feature type="region of interest" description="Disordered" evidence="2">
    <location>
        <begin position="1"/>
        <end position="27"/>
    </location>
</feature>
<feature type="coiled-coil region" evidence="1">
    <location>
        <begin position="385"/>
        <end position="416"/>
    </location>
</feature>
<comment type="caution">
    <text evidence="3">The sequence shown here is derived from an EMBL/GenBank/DDBJ whole genome shotgun (WGS) entry which is preliminary data.</text>
</comment>
<accession>A0A3M7GAE5</accession>
<proteinExistence type="predicted"/>
<sequence length="484" mass="55041">MSDNNNTNASQGQPAPAPASDTPNLVNMTPEDTAAAVAVLGGAAAAAGALSGIYQNIARLGSFLAATQAEMDVVHQEIWGILQRVNTPFDRLAANVQEDLRRALRTASVLGGVRRFAPTLGITERPGLDDSVPVQVGLIPGWDTPVQSERRTLSQADRDRIEGHVRRRDRARQWRRYNRWTGEDSIAEEEHAEEIAELNARQWRRRNQSDHDRLIEEENAEDAAELNEMYLGQQVQITRAGRSQLRQLGYPVRADGTNRRIFDVLRGESGSGSSNPSLVPIERPHLPPTYEEFIRSLAQTIRGYRDPTDQHLETVRRFVTFFIRNVRTEEISPEGIGNFVQAVEGFRGAFVWGLEAAAVGDWHTQRRLEHLSESHQQSRHPAAWLVNIIEEIRQAVDAAEEEREAQRRQAAEAEHRQLLCAQRMRRLYMTDESRIELEENREDRQEINQIFFGDPIQLTEDFANRLRDLGFRIRSGNRIWVRCT</sequence>
<dbReference type="AlphaFoldDB" id="A0A3M7GAE5"/>
<organism evidence="3 4">
    <name type="scientific">Hortaea werneckii</name>
    <name type="common">Black yeast</name>
    <name type="synonym">Cladosporium werneckii</name>
    <dbReference type="NCBI Taxonomy" id="91943"/>
    <lineage>
        <taxon>Eukaryota</taxon>
        <taxon>Fungi</taxon>
        <taxon>Dikarya</taxon>
        <taxon>Ascomycota</taxon>
        <taxon>Pezizomycotina</taxon>
        <taxon>Dothideomycetes</taxon>
        <taxon>Dothideomycetidae</taxon>
        <taxon>Mycosphaerellales</taxon>
        <taxon>Teratosphaeriaceae</taxon>
        <taxon>Hortaea</taxon>
    </lineage>
</organism>